<dbReference type="GO" id="GO:0003700">
    <property type="term" value="F:DNA-binding transcription factor activity"/>
    <property type="evidence" value="ECO:0007669"/>
    <property type="project" value="InterPro"/>
</dbReference>
<dbReference type="AlphaFoldDB" id="A0A7Y4L9D1"/>
<evidence type="ECO:0000313" key="3">
    <source>
        <dbReference type="EMBL" id="NOL45616.1"/>
    </source>
</evidence>
<dbReference type="InterPro" id="IPR036390">
    <property type="entry name" value="WH_DNA-bd_sf"/>
</dbReference>
<dbReference type="SMART" id="SM00347">
    <property type="entry name" value="HTH_MARR"/>
    <property type="match status" value="1"/>
</dbReference>
<dbReference type="EMBL" id="JACHKF010000001">
    <property type="protein sequence ID" value="MBB6568848.1"/>
    <property type="molecule type" value="Genomic_DNA"/>
</dbReference>
<evidence type="ECO:0000259" key="1">
    <source>
        <dbReference type="PROSITE" id="PS50995"/>
    </source>
</evidence>
<keyword evidence="2" id="KW-0238">DNA-binding</keyword>
<accession>A0A7Y4L9D1</accession>
<dbReference type="InterPro" id="IPR000835">
    <property type="entry name" value="HTH_MarR-typ"/>
</dbReference>
<proteinExistence type="predicted"/>
<dbReference type="Proteomes" id="UP000553957">
    <property type="component" value="Unassembled WGS sequence"/>
</dbReference>
<evidence type="ECO:0000313" key="2">
    <source>
        <dbReference type="EMBL" id="MBB6568848.1"/>
    </source>
</evidence>
<dbReference type="RefSeq" id="WP_171678910.1">
    <property type="nucleotide sequence ID" value="NZ_BAAAGT010000019.1"/>
</dbReference>
<dbReference type="Pfam" id="PF01047">
    <property type="entry name" value="MarR"/>
    <property type="match status" value="1"/>
</dbReference>
<dbReference type="PROSITE" id="PS50995">
    <property type="entry name" value="HTH_MARR_2"/>
    <property type="match status" value="1"/>
</dbReference>
<feature type="domain" description="HTH marR-type" evidence="1">
    <location>
        <begin position="4"/>
        <end position="136"/>
    </location>
</feature>
<reference evidence="3 4" key="1">
    <citation type="submission" date="2020-05" db="EMBL/GenBank/DDBJ databases">
        <title>Genome sequence of Kribbella sandramycini ATCC 39419.</title>
        <authorList>
            <person name="Maclea K.S."/>
            <person name="Fair J.L."/>
        </authorList>
    </citation>
    <scope>NUCLEOTIDE SEQUENCE [LARGE SCALE GENOMIC DNA]</scope>
    <source>
        <strain evidence="3 4">ATCC 39419</strain>
    </source>
</reference>
<keyword evidence="4" id="KW-1185">Reference proteome</keyword>
<evidence type="ECO:0000313" key="5">
    <source>
        <dbReference type="Proteomes" id="UP000553957"/>
    </source>
</evidence>
<sequence>MVDATQVGLQYLQLAHHIRRTVDDQLAADGVSLSRLKLLQAIDRLEPVNQARLAEELAQAPRSITQALESLQRDHLIRRHPSPTDARSNLVTLTPAGRTTLTTALATGNTALHNLFTHLSHPQLTALRSALTTLESALLQS</sequence>
<dbReference type="InterPro" id="IPR036388">
    <property type="entry name" value="WH-like_DNA-bd_sf"/>
</dbReference>
<dbReference type="Gene3D" id="1.10.10.10">
    <property type="entry name" value="Winged helix-like DNA-binding domain superfamily/Winged helix DNA-binding domain"/>
    <property type="match status" value="1"/>
</dbReference>
<gene>
    <name evidence="2" type="ORF">HNR71_004485</name>
    <name evidence="3" type="ORF">HPO96_35780</name>
</gene>
<name>A0A7Y4L9D1_9ACTN</name>
<organism evidence="3 4">
    <name type="scientific">Kribbella sandramycini</name>
    <dbReference type="NCBI Taxonomy" id="60450"/>
    <lineage>
        <taxon>Bacteria</taxon>
        <taxon>Bacillati</taxon>
        <taxon>Actinomycetota</taxon>
        <taxon>Actinomycetes</taxon>
        <taxon>Propionibacteriales</taxon>
        <taxon>Kribbellaceae</taxon>
        <taxon>Kribbella</taxon>
    </lineage>
</organism>
<dbReference type="PANTHER" id="PTHR33164:SF43">
    <property type="entry name" value="HTH-TYPE TRANSCRIPTIONAL REPRESSOR YETL"/>
    <property type="match status" value="1"/>
</dbReference>
<dbReference type="InterPro" id="IPR039422">
    <property type="entry name" value="MarR/SlyA-like"/>
</dbReference>
<dbReference type="SUPFAM" id="SSF46785">
    <property type="entry name" value="Winged helix' DNA-binding domain"/>
    <property type="match status" value="1"/>
</dbReference>
<dbReference type="GO" id="GO:0003677">
    <property type="term" value="F:DNA binding"/>
    <property type="evidence" value="ECO:0007669"/>
    <property type="project" value="UniProtKB-KW"/>
</dbReference>
<evidence type="ECO:0000313" key="4">
    <source>
        <dbReference type="Proteomes" id="UP000534306"/>
    </source>
</evidence>
<dbReference type="Proteomes" id="UP000534306">
    <property type="component" value="Unassembled WGS sequence"/>
</dbReference>
<comment type="caution">
    <text evidence="3">The sequence shown here is derived from an EMBL/GenBank/DDBJ whole genome shotgun (WGS) entry which is preliminary data.</text>
</comment>
<dbReference type="PANTHER" id="PTHR33164">
    <property type="entry name" value="TRANSCRIPTIONAL REGULATOR, MARR FAMILY"/>
    <property type="match status" value="1"/>
</dbReference>
<reference evidence="2 5" key="2">
    <citation type="submission" date="2020-08" db="EMBL/GenBank/DDBJ databases">
        <title>Sequencing the genomes of 1000 actinobacteria strains.</title>
        <authorList>
            <person name="Klenk H.-P."/>
        </authorList>
    </citation>
    <scope>NUCLEOTIDE SEQUENCE [LARGE SCALE GENOMIC DNA]</scope>
    <source>
        <strain evidence="2 5">DSM 15626</strain>
    </source>
</reference>
<dbReference type="GO" id="GO:0006950">
    <property type="term" value="P:response to stress"/>
    <property type="evidence" value="ECO:0007669"/>
    <property type="project" value="TreeGrafter"/>
</dbReference>
<protein>
    <submittedName>
        <fullName evidence="2">DNA-binding MarR family transcriptional regulator</fullName>
    </submittedName>
    <submittedName>
        <fullName evidence="3">Winged helix-turn-helix transcriptional regulator</fullName>
    </submittedName>
</protein>
<dbReference type="EMBL" id="JABJRC010000014">
    <property type="protein sequence ID" value="NOL45616.1"/>
    <property type="molecule type" value="Genomic_DNA"/>
</dbReference>